<proteinExistence type="predicted"/>
<protein>
    <submittedName>
        <fullName evidence="2">Uncharacterized protein</fullName>
    </submittedName>
</protein>
<feature type="compositionally biased region" description="Basic and acidic residues" evidence="1">
    <location>
        <begin position="328"/>
        <end position="339"/>
    </location>
</feature>
<feature type="compositionally biased region" description="Basic residues" evidence="1">
    <location>
        <begin position="234"/>
        <end position="243"/>
    </location>
</feature>
<feature type="compositionally biased region" description="Low complexity" evidence="1">
    <location>
        <begin position="181"/>
        <end position="190"/>
    </location>
</feature>
<keyword evidence="3" id="KW-1185">Reference proteome</keyword>
<accession>A0A9Q0AT30</accession>
<comment type="caution">
    <text evidence="2">The sequence shown here is derived from an EMBL/GenBank/DDBJ whole genome shotgun (WGS) entry which is preliminary data.</text>
</comment>
<feature type="compositionally biased region" description="Basic and acidic residues" evidence="1">
    <location>
        <begin position="249"/>
        <end position="260"/>
    </location>
</feature>
<evidence type="ECO:0000313" key="2">
    <source>
        <dbReference type="EMBL" id="KAI1879026.1"/>
    </source>
</evidence>
<dbReference type="Proteomes" id="UP000829685">
    <property type="component" value="Unassembled WGS sequence"/>
</dbReference>
<reference evidence="2" key="1">
    <citation type="submission" date="2021-03" db="EMBL/GenBank/DDBJ databases">
        <title>Revisited historic fungal species revealed as producer of novel bioactive compounds through whole genome sequencing and comparative genomics.</title>
        <authorList>
            <person name="Vignolle G.A."/>
            <person name="Hochenegger N."/>
            <person name="Mach R.L."/>
            <person name="Mach-Aigner A.R."/>
            <person name="Javad Rahimi M."/>
            <person name="Salim K.A."/>
            <person name="Chan C.M."/>
            <person name="Lim L.B.L."/>
            <person name="Cai F."/>
            <person name="Druzhinina I.S."/>
            <person name="U'Ren J.M."/>
            <person name="Derntl C."/>
        </authorList>
    </citation>
    <scope>NUCLEOTIDE SEQUENCE</scope>
    <source>
        <strain evidence="2">TUCIM 5799</strain>
    </source>
</reference>
<feature type="region of interest" description="Disordered" evidence="1">
    <location>
        <begin position="178"/>
        <end position="275"/>
    </location>
</feature>
<organism evidence="2 3">
    <name type="scientific">Neoarthrinium moseri</name>
    <dbReference type="NCBI Taxonomy" id="1658444"/>
    <lineage>
        <taxon>Eukaryota</taxon>
        <taxon>Fungi</taxon>
        <taxon>Dikarya</taxon>
        <taxon>Ascomycota</taxon>
        <taxon>Pezizomycotina</taxon>
        <taxon>Sordariomycetes</taxon>
        <taxon>Xylariomycetidae</taxon>
        <taxon>Amphisphaeriales</taxon>
        <taxon>Apiosporaceae</taxon>
        <taxon>Neoarthrinium</taxon>
    </lineage>
</organism>
<evidence type="ECO:0000313" key="3">
    <source>
        <dbReference type="Proteomes" id="UP000829685"/>
    </source>
</evidence>
<feature type="region of interest" description="Disordered" evidence="1">
    <location>
        <begin position="1"/>
        <end position="28"/>
    </location>
</feature>
<sequence>MPRSHKAVKPPQNGKSRKVKKTKSRNRVKVLGETPPRAEWTKWDERKEKYTDYYKPPSQTLPEDAIMSFMLSEEGTQWSRDHGYHNGSNLHGPIDKMDLAARMRQYEKRMEIQRREEVSELERLKERVRSPGPETDPKVIAKRKENDEFLMSVGILPIHIWEAEKKLTVPVNKAAVELKETTSNQSSSPSTSPPPPANTPSPSPSQSSSESSRKPLPESQNTTPYVSPVPSAKSRPRIPRKPRSSSTKTKNEKKLRDRMNSAEGAPNPSGACEPCRRASRDCRVMLSDIDKPQCAREFSRCNYCTGGKLSAAGCNINPTRANARKAKPKESDRKRKLVDEQGGNMSKKTKFSSDENSC</sequence>
<feature type="compositionally biased region" description="Basic residues" evidence="1">
    <location>
        <begin position="15"/>
        <end position="28"/>
    </location>
</feature>
<name>A0A9Q0AT30_9PEZI</name>
<gene>
    <name evidence="2" type="ORF">JX265_003203</name>
</gene>
<evidence type="ECO:0000256" key="1">
    <source>
        <dbReference type="SAM" id="MobiDB-lite"/>
    </source>
</evidence>
<dbReference type="EMBL" id="JAFIMR010000005">
    <property type="protein sequence ID" value="KAI1879026.1"/>
    <property type="molecule type" value="Genomic_DNA"/>
</dbReference>
<dbReference type="AlphaFoldDB" id="A0A9Q0AT30"/>
<feature type="region of interest" description="Disordered" evidence="1">
    <location>
        <begin position="319"/>
        <end position="358"/>
    </location>
</feature>
<feature type="compositionally biased region" description="Pro residues" evidence="1">
    <location>
        <begin position="191"/>
        <end position="203"/>
    </location>
</feature>
<feature type="region of interest" description="Disordered" evidence="1">
    <location>
        <begin position="115"/>
        <end position="141"/>
    </location>
</feature>